<evidence type="ECO:0000256" key="1">
    <source>
        <dbReference type="ARBA" id="ARBA00022485"/>
    </source>
</evidence>
<dbReference type="PANTHER" id="PTHR43498">
    <property type="entry name" value="FERREDOXIN:COB-COM HETERODISULFIDE REDUCTASE SUBUNIT A"/>
    <property type="match status" value="1"/>
</dbReference>
<sequence length="749" mass="83477">MRTETILSDITVIGGGLSGVCAAVAAARLGKKVALVHNRPVLGGNSSSEVRVWVCGATAHGTNRYARETGIMGEMFVENQFRNPEGNPYLWDLVVLETVLAEPNLRLFLNTDVHEVEADGSEENRIIRSATGWMMGSERRIRYESPIFLDCTGDGLIGFLAGARYRLGREAAWEYGEEWAPEVADDITLGSTLLFYTKDAGRPVKFVPPSFAKDIAQTQIPIKRVIRSGDSGCHYWWIEWGGERDTVHENERIRDELWSVIYGIWDYIKNSGRFEAKSMTLEWVGSIPGKREYRRFVGDYVLNQNDVIGQAPFRDRIAFGGWSIDLHPPQGMYAAESGSKHMHADGVYHIPYRSLYSANVSNLLFAGRNVSASHVAFGTTRVMATCAVMGEAAGTAAALCSDKKLSPRGLYESGLDELQQTLLRQDASIIGLANGDSNDLARRAMTKASSTRTRIAVENSTRTYPLERDAALLFPVDPSLRGLELLVDVREDTELAVELWETGRPENYVPSGLVARATANIRKGERQWVPFGLEWEPDSPQNAFVIIRKNANVRLHQSVEPFTGALAFERGALPHAATELEDHDPTQPVVEWSMKALIRSPFCFRAVSKTAAYAPDKAVGGYKRPYGGPNLWVSLPLGDGGEEWLELSWENSVTIGEIIVTWNDDVNEDLINLHHHRTSFDVIPELAKNYRIEARILGEWTVVASVRDNRRRTDRRKLERPLVADAMRIVVEETNGALCAELVEVRVYA</sequence>
<keyword evidence="5" id="KW-0411">Iron-sulfur</keyword>
<accession>A0A7G5BUL9</accession>
<dbReference type="InterPro" id="IPR039650">
    <property type="entry name" value="HdrA-like"/>
</dbReference>
<evidence type="ECO:0000256" key="3">
    <source>
        <dbReference type="ARBA" id="ARBA00023002"/>
    </source>
</evidence>
<evidence type="ECO:0000313" key="7">
    <source>
        <dbReference type="Proteomes" id="UP000515679"/>
    </source>
</evidence>
<dbReference type="KEGG" id="cchl:FPL14_05125"/>
<keyword evidence="3" id="KW-0560">Oxidoreductase</keyword>
<dbReference type="PANTHER" id="PTHR43498:SF1">
    <property type="entry name" value="COB--COM HETERODISULFIDE REDUCTASE IRON-SULFUR SUBUNIT A"/>
    <property type="match status" value="1"/>
</dbReference>
<evidence type="ECO:0000256" key="2">
    <source>
        <dbReference type="ARBA" id="ARBA00022723"/>
    </source>
</evidence>
<gene>
    <name evidence="6" type="ORF">FPL14_05125</name>
</gene>
<evidence type="ECO:0000256" key="5">
    <source>
        <dbReference type="ARBA" id="ARBA00023014"/>
    </source>
</evidence>
<protein>
    <submittedName>
        <fullName evidence="6">FAD-dependent oxidoreductase</fullName>
    </submittedName>
</protein>
<dbReference type="GO" id="GO:0016491">
    <property type="term" value="F:oxidoreductase activity"/>
    <property type="evidence" value="ECO:0007669"/>
    <property type="project" value="UniProtKB-KW"/>
</dbReference>
<dbReference type="SUPFAM" id="SSF51905">
    <property type="entry name" value="FAD/NAD(P)-binding domain"/>
    <property type="match status" value="1"/>
</dbReference>
<dbReference type="EMBL" id="CP041969">
    <property type="protein sequence ID" value="QMV40653.1"/>
    <property type="molecule type" value="Genomic_DNA"/>
</dbReference>
<dbReference type="AlphaFoldDB" id="A0A7G5BUL9"/>
<organism evidence="6 7">
    <name type="scientific">Cohnella cholangitidis</name>
    <dbReference type="NCBI Taxonomy" id="2598458"/>
    <lineage>
        <taxon>Bacteria</taxon>
        <taxon>Bacillati</taxon>
        <taxon>Bacillota</taxon>
        <taxon>Bacilli</taxon>
        <taxon>Bacillales</taxon>
        <taxon>Paenibacillaceae</taxon>
        <taxon>Cohnella</taxon>
    </lineage>
</organism>
<proteinExistence type="predicted"/>
<dbReference type="Proteomes" id="UP000515679">
    <property type="component" value="Chromosome"/>
</dbReference>
<evidence type="ECO:0000313" key="6">
    <source>
        <dbReference type="EMBL" id="QMV40653.1"/>
    </source>
</evidence>
<dbReference type="GO" id="GO:0046872">
    <property type="term" value="F:metal ion binding"/>
    <property type="evidence" value="ECO:0007669"/>
    <property type="project" value="UniProtKB-KW"/>
</dbReference>
<dbReference type="GO" id="GO:0051539">
    <property type="term" value="F:4 iron, 4 sulfur cluster binding"/>
    <property type="evidence" value="ECO:0007669"/>
    <property type="project" value="UniProtKB-KW"/>
</dbReference>
<keyword evidence="2" id="KW-0479">Metal-binding</keyword>
<keyword evidence="1" id="KW-0004">4Fe-4S</keyword>
<dbReference type="InterPro" id="IPR036188">
    <property type="entry name" value="FAD/NAD-bd_sf"/>
</dbReference>
<evidence type="ECO:0000256" key="4">
    <source>
        <dbReference type="ARBA" id="ARBA00023004"/>
    </source>
</evidence>
<keyword evidence="4" id="KW-0408">Iron</keyword>
<dbReference type="Gene3D" id="2.60.120.260">
    <property type="entry name" value="Galactose-binding domain-like"/>
    <property type="match status" value="1"/>
</dbReference>
<dbReference type="RefSeq" id="WP_182302009.1">
    <property type="nucleotide sequence ID" value="NZ_CP041969.1"/>
</dbReference>
<name>A0A7G5BUL9_9BACL</name>
<dbReference type="Gene3D" id="3.50.50.60">
    <property type="entry name" value="FAD/NAD(P)-binding domain"/>
    <property type="match status" value="1"/>
</dbReference>
<keyword evidence="7" id="KW-1185">Reference proteome</keyword>
<reference evidence="6 7" key="1">
    <citation type="submission" date="2019-07" db="EMBL/GenBank/DDBJ databases">
        <authorList>
            <person name="Kim J.K."/>
            <person name="Cheong H.-M."/>
            <person name="Choi Y."/>
            <person name="Hwang K.J."/>
            <person name="Lee S."/>
            <person name="Choi C."/>
        </authorList>
    </citation>
    <scope>NUCLEOTIDE SEQUENCE [LARGE SCALE GENOMIC DNA]</scope>
    <source>
        <strain evidence="6 7">KS 22</strain>
    </source>
</reference>
<dbReference type="Pfam" id="PF12831">
    <property type="entry name" value="FAD_oxidored"/>
    <property type="match status" value="1"/>
</dbReference>